<dbReference type="InterPro" id="IPR029044">
    <property type="entry name" value="Nucleotide-diphossugar_trans"/>
</dbReference>
<keyword evidence="7 11" id="KW-1133">Transmembrane helix</keyword>
<dbReference type="EMBL" id="JBEFKJ010000006">
    <property type="protein sequence ID" value="KAL2045654.1"/>
    <property type="molecule type" value="Genomic_DNA"/>
</dbReference>
<keyword evidence="5 11" id="KW-0808">Transferase</keyword>
<dbReference type="InterPro" id="IPR004835">
    <property type="entry name" value="Chitin_synth"/>
</dbReference>
<keyword evidence="3 11" id="KW-1003">Cell membrane</keyword>
<comment type="caution">
    <text evidence="14">The sequence shown here is derived from an EMBL/GenBank/DDBJ whole genome shotgun (WGS) entry which is preliminary data.</text>
</comment>
<comment type="catalytic activity">
    <reaction evidence="11">
        <text>[(1-&gt;4)-N-acetyl-beta-D-glucosaminyl](n) + UDP-N-acetyl-alpha-D-glucosamine = [(1-&gt;4)-N-acetyl-beta-D-glucosaminyl](n+1) + UDP + H(+)</text>
        <dbReference type="Rhea" id="RHEA:16637"/>
        <dbReference type="Rhea" id="RHEA-COMP:9593"/>
        <dbReference type="Rhea" id="RHEA-COMP:9595"/>
        <dbReference type="ChEBI" id="CHEBI:15378"/>
        <dbReference type="ChEBI" id="CHEBI:17029"/>
        <dbReference type="ChEBI" id="CHEBI:57705"/>
        <dbReference type="ChEBI" id="CHEBI:58223"/>
        <dbReference type="EC" id="2.4.1.16"/>
    </reaction>
</comment>
<dbReference type="SUPFAM" id="SSF53448">
    <property type="entry name" value="Nucleotide-diphospho-sugar transferases"/>
    <property type="match status" value="1"/>
</dbReference>
<feature type="region of interest" description="Disordered" evidence="12">
    <location>
        <begin position="94"/>
        <end position="137"/>
    </location>
</feature>
<evidence type="ECO:0000256" key="4">
    <source>
        <dbReference type="ARBA" id="ARBA00022676"/>
    </source>
</evidence>
<feature type="domain" description="Chitin synthase N-terminal" evidence="13">
    <location>
        <begin position="145"/>
        <end position="218"/>
    </location>
</feature>
<feature type="transmembrane region" description="Helical" evidence="11">
    <location>
        <begin position="631"/>
        <end position="649"/>
    </location>
</feature>
<sequence>MAYRGAGGDSGYEDHRLHNLPQGNQYHLPPHNGDGSDEEDERGLLDHGSGPFNGPFDEPHARTATPPIRPASNYSLTESYVGGKGSAPYNGYGRDGYSSNLEDPTAAFGVPGRAPSPYERSDTSSTEAWRQRQMPGASNLKRYATRKVKLVQGSVLSVDYPVPSAIQNAVQAKYRNDLEGGSEEFTHLRYTAATCDPNEFTLKNGYNLRPAMYNRHTELLIAITYYNEDKVLTARTLHGVMQNVRDIVNIKKTEFWNKGGPAWQKIVVCLVFDGIDPCDKETLDVLATVGIYQDGTMKKDVDGKETVAHIFEYTTQLSVTANQKLIQPQDDGPTTLPPVQMIFCLKQKNSKKINSHRWLFNAFGRILNPEVCILLDAGTKPGPKSLLALWEAFYNDKDLGGACGEIHAMLGRGWKNLLNPLVAAQNFEYKISNILDKPLESSFGYVSVLPGAFSAYRFRAIMGRPLGQYFHGDHTASKMNQGKGIENMNIFKKNMFLAEDRILCFELVAKAGSKWHLTYVKASKGETDVPEGAPEFIGQRRRWLNGSFAASIYSLMHFGRMYKSSHNLLRMFFFHIQLLYNVFSVFLSWFALASFWLTTSVIMDLVGGGPSPANGGTAFPFGNDVTPKVNVILKYLYLAFVLLQFILALGNRPKGSRWTYITSFFVFGLVQLYLIVLSLYLVVQALRPGHNQTQIDTKDGPNKFFQTFFSSSSSGIILIALAATFGLYFVASFMYLDPWHMFTSFPQYLLTMSSYVNILNVYAFSNWHDVSWGTKGSDKADVLPSAQTTKSGDGKAAVIEEPDKPQADIDSQFEVTVKRALQPYVEPVVVEKKTLEDSYKSFRTKLVTAWIFSNSLLAIVITSENFDQFGLSSGANSRTQHFFQALLWATAGLSVIRFIGCCWFLGKSGLLCCFNRR</sequence>
<comment type="function">
    <text evidence="11">Polymerizes chitin, a structural polymer of the cell wall and septum, by transferring the sugar moiety of UDP-GlcNAc to the non-reducing end of the growing chitin polymer.</text>
</comment>
<feature type="transmembrane region" description="Helical" evidence="11">
    <location>
        <begin position="715"/>
        <end position="736"/>
    </location>
</feature>
<dbReference type="EC" id="2.4.1.16" evidence="2 11"/>
<feature type="region of interest" description="Disordered" evidence="12">
    <location>
        <begin position="1"/>
        <end position="76"/>
    </location>
</feature>
<evidence type="ECO:0000256" key="11">
    <source>
        <dbReference type="RuleBase" id="RU366040"/>
    </source>
</evidence>
<organism evidence="14 15">
    <name type="scientific">Stereocaulon virgatum</name>
    <dbReference type="NCBI Taxonomy" id="373712"/>
    <lineage>
        <taxon>Eukaryota</taxon>
        <taxon>Fungi</taxon>
        <taxon>Dikarya</taxon>
        <taxon>Ascomycota</taxon>
        <taxon>Pezizomycotina</taxon>
        <taxon>Lecanoromycetes</taxon>
        <taxon>OSLEUM clade</taxon>
        <taxon>Lecanoromycetidae</taxon>
        <taxon>Lecanorales</taxon>
        <taxon>Lecanorineae</taxon>
        <taxon>Stereocaulaceae</taxon>
        <taxon>Stereocaulon</taxon>
    </lineage>
</organism>
<comment type="similarity">
    <text evidence="10">Belongs to the chitin synthase family. Class III subfamily.</text>
</comment>
<evidence type="ECO:0000256" key="2">
    <source>
        <dbReference type="ARBA" id="ARBA00012543"/>
    </source>
</evidence>
<accession>A0ABR4AJI7</accession>
<evidence type="ECO:0000259" key="13">
    <source>
        <dbReference type="Pfam" id="PF08407"/>
    </source>
</evidence>
<proteinExistence type="inferred from homology"/>
<evidence type="ECO:0000256" key="12">
    <source>
        <dbReference type="SAM" id="MobiDB-lite"/>
    </source>
</evidence>
<dbReference type="InterPro" id="IPR013616">
    <property type="entry name" value="Chitin_synth_N"/>
</dbReference>
<keyword evidence="8 11" id="KW-0472">Membrane</keyword>
<dbReference type="CDD" id="cd04190">
    <property type="entry name" value="Chitin_synth_C"/>
    <property type="match status" value="1"/>
</dbReference>
<dbReference type="PANTHER" id="PTHR22914">
    <property type="entry name" value="CHITIN SYNTHASE"/>
    <property type="match status" value="1"/>
</dbReference>
<name>A0ABR4AJI7_9LECA</name>
<reference evidence="14 15" key="1">
    <citation type="submission" date="2024-09" db="EMBL/GenBank/DDBJ databases">
        <title>Rethinking Asexuality: The Enigmatic Case of Functional Sexual Genes in Lepraria (Stereocaulaceae).</title>
        <authorList>
            <person name="Doellman M."/>
            <person name="Sun Y."/>
            <person name="Barcenas-Pena A."/>
            <person name="Lumbsch H.T."/>
            <person name="Grewe F."/>
        </authorList>
    </citation>
    <scope>NUCLEOTIDE SEQUENCE [LARGE SCALE GENOMIC DNA]</scope>
    <source>
        <strain evidence="14 15">Mercado 3170</strain>
    </source>
</reference>
<protein>
    <recommendedName>
        <fullName evidence="2 11">Chitin synthase</fullName>
        <ecNumber evidence="2 11">2.4.1.16</ecNumber>
    </recommendedName>
</protein>
<evidence type="ECO:0000256" key="8">
    <source>
        <dbReference type="ARBA" id="ARBA00023136"/>
    </source>
</evidence>
<dbReference type="Pfam" id="PF01644">
    <property type="entry name" value="Chitin_synth_1"/>
    <property type="match status" value="1"/>
</dbReference>
<feature type="transmembrane region" description="Helical" evidence="11">
    <location>
        <begin position="661"/>
        <end position="683"/>
    </location>
</feature>
<evidence type="ECO:0000256" key="5">
    <source>
        <dbReference type="ARBA" id="ARBA00022679"/>
    </source>
</evidence>
<keyword evidence="4 11" id="KW-0328">Glycosyltransferase</keyword>
<dbReference type="PANTHER" id="PTHR22914:SF11">
    <property type="entry name" value="CHITIN SYNTHASE B"/>
    <property type="match status" value="1"/>
</dbReference>
<evidence type="ECO:0000256" key="7">
    <source>
        <dbReference type="ARBA" id="ARBA00022989"/>
    </source>
</evidence>
<evidence type="ECO:0000256" key="1">
    <source>
        <dbReference type="ARBA" id="ARBA00004651"/>
    </source>
</evidence>
<dbReference type="Proteomes" id="UP001590950">
    <property type="component" value="Unassembled WGS sequence"/>
</dbReference>
<evidence type="ECO:0000256" key="9">
    <source>
        <dbReference type="ARBA" id="ARBA00023316"/>
    </source>
</evidence>
<evidence type="ECO:0000313" key="15">
    <source>
        <dbReference type="Proteomes" id="UP001590950"/>
    </source>
</evidence>
<keyword evidence="15" id="KW-1185">Reference proteome</keyword>
<dbReference type="Pfam" id="PF08407">
    <property type="entry name" value="Chitin_synth_1N"/>
    <property type="match status" value="1"/>
</dbReference>
<evidence type="ECO:0000256" key="10">
    <source>
        <dbReference type="ARBA" id="ARBA00038055"/>
    </source>
</evidence>
<comment type="subcellular location">
    <subcellularLocation>
        <location evidence="1 11">Cell membrane</location>
        <topology evidence="1 11">Multi-pass membrane protein</topology>
    </subcellularLocation>
</comment>
<keyword evidence="9 11" id="KW-0961">Cell wall biogenesis/degradation</keyword>
<feature type="transmembrane region" description="Helical" evidence="11">
    <location>
        <begin position="882"/>
        <end position="906"/>
    </location>
</feature>
<feature type="compositionally biased region" description="Gly residues" evidence="12">
    <location>
        <begin position="1"/>
        <end position="10"/>
    </location>
</feature>
<evidence type="ECO:0000256" key="3">
    <source>
        <dbReference type="ARBA" id="ARBA00022475"/>
    </source>
</evidence>
<gene>
    <name evidence="14" type="ORF">N7G274_002083</name>
</gene>
<evidence type="ECO:0000313" key="14">
    <source>
        <dbReference type="EMBL" id="KAL2045654.1"/>
    </source>
</evidence>
<feature type="transmembrane region" description="Helical" evidence="11">
    <location>
        <begin position="842"/>
        <end position="862"/>
    </location>
</feature>
<keyword evidence="6 11" id="KW-0812">Transmembrane</keyword>
<evidence type="ECO:0000256" key="6">
    <source>
        <dbReference type="ARBA" id="ARBA00022692"/>
    </source>
</evidence>
<feature type="transmembrane region" description="Helical" evidence="11">
    <location>
        <begin position="572"/>
        <end position="597"/>
    </location>
</feature>